<feature type="region of interest" description="Disordered" evidence="1">
    <location>
        <begin position="196"/>
        <end position="236"/>
    </location>
</feature>
<dbReference type="OMA" id="YAIDSHA"/>
<dbReference type="PANTHER" id="PTHR31014:SF0">
    <property type="entry name" value="MITOCHONDRIAL TRANSLATION SYSTEM COMPONENT PET127-RELATED"/>
    <property type="match status" value="1"/>
</dbReference>
<evidence type="ECO:0000313" key="2">
    <source>
        <dbReference type="EMBL" id="SJL07304.1"/>
    </source>
</evidence>
<dbReference type="Proteomes" id="UP000219338">
    <property type="component" value="Unassembled WGS sequence"/>
</dbReference>
<sequence length="943" mass="105036">MTPNFPALEGSNFQENTRVLSLLVHRAANICAIYLKFSLKYVPQTAALPAKFQPTLARFERACSMSLFHTGRANLPGPSSICRSSLKTMARRKPLARKRFFQISLQSQEVLSENAKTTIRVLETISRMAATTSRTHETALPEKEFVTGWGENKLTPLVADKLVPSDNPSPEIPASYTPDPGKWARPEDLKLHVQTKKSQAKASKALKKAAKAAAKGTGKKGTKAKAPKIKAPTKVKEKMAKKAKAGKKDDDAPVESDGVIADPKPIKLVLPYARIVEGTLCPAEGHVLRDVKPVVAQRPVAKLSHGLDRVLFNPGVHWLRDPRSHVYNFPPSVENIPRVFDFAFERLPGFTKSSRDDELWDLASRENRKFAGSTSSLSGMLCQIYFLISGNKPVNLETLSQNFQRAPTNFTPGQRMPPTVVFNHRNGTYAIDSHADTLADKNILTWMGTLLEKYLTTPPPEFPTFMRTETPDFETDTTEQNIRDAFRFSKSKTFVMRSQLDCQDPRLPGTGVFDIKTRACLPIRMDILNFKENSGYIIKQHYGAMESFEREYYDLIRAAFLKYSFQARIGNMDGVFVAYHNTERMFGFQYVSLAEMDGCLFGQTEGVGDRIFDKCVSLLEAISEEVVNCFPGQSVKATFETVRSDLNVFVQPADWKSEDKPPIKQLVVRLKHYLGSPPYIVSSHKAIENSHVEDWTTHWTIGLTPDEQEHEIRAQFRATLMRKFRAHCLPEGVSFSNIAEFWTNLNFNGQPPDPAEALSPEFFLENFTEPDAMILMLRQAAKNGRAETERLKDLDKSRPIYVLGERFDEAAAHGGPDVGAEIEPADEEETKFAEEIRGPMDDEEFTAQSLSGVERPSRNSLSGEAVPEAIAEHAPEESSLPAEVDDSQDSAVDVADASAEESSQKESSGTSARLHPTTAPETLMTAPPQKQTDLPTDGGRPDC</sequence>
<dbReference type="PANTHER" id="PTHR31014">
    <property type="entry name" value="MITOCHONDRIAL TRANSLATION SYSTEM COMPONENT PET127-RELATED"/>
    <property type="match status" value="1"/>
</dbReference>
<gene>
    <name evidence="2" type="ORF">ARMOST_10650</name>
</gene>
<name>A0A284REX5_ARMOS</name>
<keyword evidence="3" id="KW-1185">Reference proteome</keyword>
<dbReference type="OrthoDB" id="10249045at2759"/>
<proteinExistence type="predicted"/>
<dbReference type="GO" id="GO:0005740">
    <property type="term" value="C:mitochondrial envelope"/>
    <property type="evidence" value="ECO:0007669"/>
    <property type="project" value="TreeGrafter"/>
</dbReference>
<feature type="compositionally biased region" description="Basic residues" evidence="1">
    <location>
        <begin position="196"/>
        <end position="210"/>
    </location>
</feature>
<feature type="compositionally biased region" description="Basic residues" evidence="1">
    <location>
        <begin position="217"/>
        <end position="233"/>
    </location>
</feature>
<feature type="region of interest" description="Disordered" evidence="1">
    <location>
        <begin position="811"/>
        <end position="830"/>
    </location>
</feature>
<dbReference type="EMBL" id="FUEG01000008">
    <property type="protein sequence ID" value="SJL07304.1"/>
    <property type="molecule type" value="Genomic_DNA"/>
</dbReference>
<feature type="region of interest" description="Disordered" evidence="1">
    <location>
        <begin position="162"/>
        <end position="182"/>
    </location>
</feature>
<dbReference type="Pfam" id="PF08634">
    <property type="entry name" value="Pet127"/>
    <property type="match status" value="1"/>
</dbReference>
<feature type="compositionally biased region" description="Low complexity" evidence="1">
    <location>
        <begin position="889"/>
        <end position="908"/>
    </location>
</feature>
<organism evidence="2 3">
    <name type="scientific">Armillaria ostoyae</name>
    <name type="common">Armillaria root rot fungus</name>
    <dbReference type="NCBI Taxonomy" id="47428"/>
    <lineage>
        <taxon>Eukaryota</taxon>
        <taxon>Fungi</taxon>
        <taxon>Dikarya</taxon>
        <taxon>Basidiomycota</taxon>
        <taxon>Agaricomycotina</taxon>
        <taxon>Agaricomycetes</taxon>
        <taxon>Agaricomycetidae</taxon>
        <taxon>Agaricales</taxon>
        <taxon>Marasmiineae</taxon>
        <taxon>Physalacriaceae</taxon>
        <taxon>Armillaria</taxon>
    </lineage>
</organism>
<dbReference type="AlphaFoldDB" id="A0A284REX5"/>
<protein>
    <submittedName>
        <fullName evidence="2">Uncharacterized protein</fullName>
    </submittedName>
</protein>
<reference evidence="3" key="1">
    <citation type="journal article" date="2017" name="Nat. Ecol. Evol.">
        <title>Genome expansion and lineage-specific genetic innovations in the forest pathogenic fungi Armillaria.</title>
        <authorList>
            <person name="Sipos G."/>
            <person name="Prasanna A.N."/>
            <person name="Walter M.C."/>
            <person name="O'Connor E."/>
            <person name="Balint B."/>
            <person name="Krizsan K."/>
            <person name="Kiss B."/>
            <person name="Hess J."/>
            <person name="Varga T."/>
            <person name="Slot J."/>
            <person name="Riley R."/>
            <person name="Boka B."/>
            <person name="Rigling D."/>
            <person name="Barry K."/>
            <person name="Lee J."/>
            <person name="Mihaltcheva S."/>
            <person name="LaButti K."/>
            <person name="Lipzen A."/>
            <person name="Waldron R."/>
            <person name="Moloney N.M."/>
            <person name="Sperisen C."/>
            <person name="Kredics L."/>
            <person name="Vagvoelgyi C."/>
            <person name="Patrignani A."/>
            <person name="Fitzpatrick D."/>
            <person name="Nagy I."/>
            <person name="Doyle S."/>
            <person name="Anderson J.B."/>
            <person name="Grigoriev I.V."/>
            <person name="Gueldener U."/>
            <person name="Muensterkoetter M."/>
            <person name="Nagy L.G."/>
        </authorList>
    </citation>
    <scope>NUCLEOTIDE SEQUENCE [LARGE SCALE GENOMIC DNA]</scope>
    <source>
        <strain evidence="3">C18/9</strain>
    </source>
</reference>
<evidence type="ECO:0000313" key="3">
    <source>
        <dbReference type="Proteomes" id="UP000219338"/>
    </source>
</evidence>
<dbReference type="STRING" id="47428.A0A284REX5"/>
<dbReference type="InterPro" id="IPR013943">
    <property type="entry name" value="Pet127"/>
</dbReference>
<accession>A0A284REX5</accession>
<dbReference type="GO" id="GO:0000964">
    <property type="term" value="P:mitochondrial RNA 5'-end processing"/>
    <property type="evidence" value="ECO:0007669"/>
    <property type="project" value="TreeGrafter"/>
</dbReference>
<feature type="region of interest" description="Disordered" evidence="1">
    <location>
        <begin position="847"/>
        <end position="943"/>
    </location>
</feature>
<evidence type="ECO:0000256" key="1">
    <source>
        <dbReference type="SAM" id="MobiDB-lite"/>
    </source>
</evidence>